<comment type="caution">
    <text evidence="1">The sequence shown here is derived from an EMBL/GenBank/DDBJ whole genome shotgun (WGS) entry which is preliminary data.</text>
</comment>
<dbReference type="AlphaFoldDB" id="A0A8J4BED0"/>
<reference evidence="1" key="1">
    <citation type="journal article" date="2021" name="Proc. Natl. Acad. Sci. U.S.A.">
        <title>Three genomes in the algal genus Volvox reveal the fate of a haploid sex-determining region after a transition to homothallism.</title>
        <authorList>
            <person name="Yamamoto K."/>
            <person name="Hamaji T."/>
            <person name="Kawai-Toyooka H."/>
            <person name="Matsuzaki R."/>
            <person name="Takahashi F."/>
            <person name="Nishimura Y."/>
            <person name="Kawachi M."/>
            <person name="Noguchi H."/>
            <person name="Minakuchi Y."/>
            <person name="Umen J.G."/>
            <person name="Toyoda A."/>
            <person name="Nozaki H."/>
        </authorList>
    </citation>
    <scope>NUCLEOTIDE SEQUENCE</scope>
    <source>
        <strain evidence="1">NIES-3780</strain>
    </source>
</reference>
<name>A0A8J4BED0_9CHLO</name>
<sequence>MYTPSFRRKGLRWRITTAGVTFLRRSGLPFLTDAMTMSPHAAAGRRFSLLPQPTTEMTYRFFAPVLSAQFITAATGRPRAMRNLFPDVPPLRLDAILAR</sequence>
<proteinExistence type="predicted"/>
<evidence type="ECO:0000313" key="1">
    <source>
        <dbReference type="EMBL" id="GIL59615.1"/>
    </source>
</evidence>
<gene>
    <name evidence="1" type="ORF">Vafri_14362</name>
</gene>
<accession>A0A8J4BED0</accession>
<keyword evidence="2" id="KW-1185">Reference proteome</keyword>
<organism evidence="1 2">
    <name type="scientific">Volvox africanus</name>
    <dbReference type="NCBI Taxonomy" id="51714"/>
    <lineage>
        <taxon>Eukaryota</taxon>
        <taxon>Viridiplantae</taxon>
        <taxon>Chlorophyta</taxon>
        <taxon>core chlorophytes</taxon>
        <taxon>Chlorophyceae</taxon>
        <taxon>CS clade</taxon>
        <taxon>Chlamydomonadales</taxon>
        <taxon>Volvocaceae</taxon>
        <taxon>Volvox</taxon>
    </lineage>
</organism>
<dbReference type="EMBL" id="BNCO01000035">
    <property type="protein sequence ID" value="GIL59615.1"/>
    <property type="molecule type" value="Genomic_DNA"/>
</dbReference>
<dbReference type="Proteomes" id="UP000747399">
    <property type="component" value="Unassembled WGS sequence"/>
</dbReference>
<feature type="non-terminal residue" evidence="1">
    <location>
        <position position="1"/>
    </location>
</feature>
<evidence type="ECO:0000313" key="2">
    <source>
        <dbReference type="Proteomes" id="UP000747399"/>
    </source>
</evidence>
<protein>
    <submittedName>
        <fullName evidence="1">Uncharacterized protein</fullName>
    </submittedName>
</protein>